<gene>
    <name evidence="4" type="ORF">HPB52_007487</name>
</gene>
<feature type="region of interest" description="Disordered" evidence="2">
    <location>
        <begin position="408"/>
        <end position="434"/>
    </location>
</feature>
<feature type="region of interest" description="Disordered" evidence="2">
    <location>
        <begin position="129"/>
        <end position="167"/>
    </location>
</feature>
<dbReference type="Pfam" id="PF25449">
    <property type="entry name" value="CCDC174_GRSR"/>
    <property type="match status" value="1"/>
</dbReference>
<feature type="domain" description="CCDC174 alpha/beta GRSR" evidence="3">
    <location>
        <begin position="181"/>
        <end position="209"/>
    </location>
</feature>
<feature type="compositionally biased region" description="Polar residues" evidence="2">
    <location>
        <begin position="485"/>
        <end position="494"/>
    </location>
</feature>
<dbReference type="Pfam" id="PF13300">
    <property type="entry name" value="DUF4078"/>
    <property type="match status" value="1"/>
</dbReference>
<accession>A0A9D4SS51</accession>
<feature type="compositionally biased region" description="Basic and acidic residues" evidence="2">
    <location>
        <begin position="65"/>
        <end position="75"/>
    </location>
</feature>
<feature type="region of interest" description="Disordered" evidence="2">
    <location>
        <begin position="55"/>
        <end position="90"/>
    </location>
</feature>
<evidence type="ECO:0000259" key="3">
    <source>
        <dbReference type="Pfam" id="PF25449"/>
    </source>
</evidence>
<dbReference type="InterPro" id="IPR025066">
    <property type="entry name" value="CCDC174-like"/>
</dbReference>
<reference evidence="4" key="1">
    <citation type="journal article" date="2020" name="Cell">
        <title>Large-Scale Comparative Analyses of Tick Genomes Elucidate Their Genetic Diversity and Vector Capacities.</title>
        <authorList>
            <consortium name="Tick Genome and Microbiome Consortium (TIGMIC)"/>
            <person name="Jia N."/>
            <person name="Wang J."/>
            <person name="Shi W."/>
            <person name="Du L."/>
            <person name="Sun Y."/>
            <person name="Zhan W."/>
            <person name="Jiang J.F."/>
            <person name="Wang Q."/>
            <person name="Zhang B."/>
            <person name="Ji P."/>
            <person name="Bell-Sakyi L."/>
            <person name="Cui X.M."/>
            <person name="Yuan T.T."/>
            <person name="Jiang B.G."/>
            <person name="Yang W.F."/>
            <person name="Lam T.T."/>
            <person name="Chang Q.C."/>
            <person name="Ding S.J."/>
            <person name="Wang X.J."/>
            <person name="Zhu J.G."/>
            <person name="Ruan X.D."/>
            <person name="Zhao L."/>
            <person name="Wei J.T."/>
            <person name="Ye R.Z."/>
            <person name="Que T.C."/>
            <person name="Du C.H."/>
            <person name="Zhou Y.H."/>
            <person name="Cheng J.X."/>
            <person name="Dai P.F."/>
            <person name="Guo W.B."/>
            <person name="Han X.H."/>
            <person name="Huang E.J."/>
            <person name="Li L.F."/>
            <person name="Wei W."/>
            <person name="Gao Y.C."/>
            <person name="Liu J.Z."/>
            <person name="Shao H.Z."/>
            <person name="Wang X."/>
            <person name="Wang C.C."/>
            <person name="Yang T.C."/>
            <person name="Huo Q.B."/>
            <person name="Li W."/>
            <person name="Chen H.Y."/>
            <person name="Chen S.E."/>
            <person name="Zhou L.G."/>
            <person name="Ni X.B."/>
            <person name="Tian J.H."/>
            <person name="Sheng Y."/>
            <person name="Liu T."/>
            <person name="Pan Y.S."/>
            <person name="Xia L.Y."/>
            <person name="Li J."/>
            <person name="Zhao F."/>
            <person name="Cao W.C."/>
        </authorList>
    </citation>
    <scope>NUCLEOTIDE SEQUENCE</scope>
    <source>
        <strain evidence="4">Rsan-2018</strain>
    </source>
</reference>
<dbReference type="PANTHER" id="PTHR15885">
    <property type="entry name" value="COILED-COIL DOMAIN-CONTAINING PROTEIN 174"/>
    <property type="match status" value="1"/>
</dbReference>
<keyword evidence="1" id="KW-0175">Coiled coil</keyword>
<feature type="compositionally biased region" description="Acidic residues" evidence="2">
    <location>
        <begin position="336"/>
        <end position="351"/>
    </location>
</feature>
<dbReference type="InterPro" id="IPR057464">
    <property type="entry name" value="CCDC174_GRSR"/>
</dbReference>
<evidence type="ECO:0000256" key="2">
    <source>
        <dbReference type="SAM" id="MobiDB-lite"/>
    </source>
</evidence>
<dbReference type="VEuPathDB" id="VectorBase:RSAN_041677"/>
<dbReference type="AlphaFoldDB" id="A0A9D4SS51"/>
<dbReference type="PANTHER" id="PTHR15885:SF1">
    <property type="entry name" value="COILED-COIL DOMAIN-CONTAINING PROTEIN 174"/>
    <property type="match status" value="1"/>
</dbReference>
<name>A0A9D4SS51_RHISA</name>
<reference evidence="4" key="2">
    <citation type="submission" date="2021-09" db="EMBL/GenBank/DDBJ databases">
        <authorList>
            <person name="Jia N."/>
            <person name="Wang J."/>
            <person name="Shi W."/>
            <person name="Du L."/>
            <person name="Sun Y."/>
            <person name="Zhan W."/>
            <person name="Jiang J."/>
            <person name="Wang Q."/>
            <person name="Zhang B."/>
            <person name="Ji P."/>
            <person name="Sakyi L.B."/>
            <person name="Cui X."/>
            <person name="Yuan T."/>
            <person name="Jiang B."/>
            <person name="Yang W."/>
            <person name="Lam T.T.-Y."/>
            <person name="Chang Q."/>
            <person name="Ding S."/>
            <person name="Wang X."/>
            <person name="Zhu J."/>
            <person name="Ruan X."/>
            <person name="Zhao L."/>
            <person name="Wei J."/>
            <person name="Que T."/>
            <person name="Du C."/>
            <person name="Cheng J."/>
            <person name="Dai P."/>
            <person name="Han X."/>
            <person name="Huang E."/>
            <person name="Gao Y."/>
            <person name="Liu J."/>
            <person name="Shao H."/>
            <person name="Ye R."/>
            <person name="Li L."/>
            <person name="Wei W."/>
            <person name="Wang X."/>
            <person name="Wang C."/>
            <person name="Huo Q."/>
            <person name="Li W."/>
            <person name="Guo W."/>
            <person name="Chen H."/>
            <person name="Chen S."/>
            <person name="Zhou L."/>
            <person name="Zhou L."/>
            <person name="Ni X."/>
            <person name="Tian J."/>
            <person name="Zhou Y."/>
            <person name="Sheng Y."/>
            <person name="Liu T."/>
            <person name="Pan Y."/>
            <person name="Xia L."/>
            <person name="Li J."/>
            <person name="Zhao F."/>
            <person name="Cao W."/>
        </authorList>
    </citation>
    <scope>NUCLEOTIDE SEQUENCE</scope>
    <source>
        <strain evidence="4">Rsan-2018</strain>
        <tissue evidence="4">Larvae</tissue>
    </source>
</reference>
<feature type="region of interest" description="Disordered" evidence="2">
    <location>
        <begin position="331"/>
        <end position="377"/>
    </location>
</feature>
<comment type="caution">
    <text evidence="4">The sequence shown here is derived from an EMBL/GenBank/DDBJ whole genome shotgun (WGS) entry which is preliminary data.</text>
</comment>
<feature type="compositionally biased region" description="Basic and acidic residues" evidence="2">
    <location>
        <begin position="129"/>
        <end position="155"/>
    </location>
</feature>
<protein>
    <recommendedName>
        <fullName evidence="3">CCDC174 alpha/beta GRSR domain-containing protein</fullName>
    </recommendedName>
</protein>
<keyword evidence="5" id="KW-1185">Reference proteome</keyword>
<feature type="region of interest" description="Disordered" evidence="2">
    <location>
        <begin position="442"/>
        <end position="461"/>
    </location>
</feature>
<evidence type="ECO:0000256" key="1">
    <source>
        <dbReference type="ARBA" id="ARBA00023054"/>
    </source>
</evidence>
<dbReference type="EMBL" id="JABSTV010001252">
    <property type="protein sequence ID" value="KAH7947056.1"/>
    <property type="molecule type" value="Genomic_DNA"/>
</dbReference>
<organism evidence="4 5">
    <name type="scientific">Rhipicephalus sanguineus</name>
    <name type="common">Brown dog tick</name>
    <name type="synonym">Ixodes sanguineus</name>
    <dbReference type="NCBI Taxonomy" id="34632"/>
    <lineage>
        <taxon>Eukaryota</taxon>
        <taxon>Metazoa</taxon>
        <taxon>Ecdysozoa</taxon>
        <taxon>Arthropoda</taxon>
        <taxon>Chelicerata</taxon>
        <taxon>Arachnida</taxon>
        <taxon>Acari</taxon>
        <taxon>Parasitiformes</taxon>
        <taxon>Ixodida</taxon>
        <taxon>Ixodoidea</taxon>
        <taxon>Ixodidae</taxon>
        <taxon>Rhipicephalinae</taxon>
        <taxon>Rhipicephalus</taxon>
        <taxon>Rhipicephalus</taxon>
    </lineage>
</organism>
<proteinExistence type="predicted"/>
<dbReference type="Proteomes" id="UP000821837">
    <property type="component" value="Chromosome 6"/>
</dbReference>
<sequence>MEGSNKKGTFGKVSLGASVSSLIDLKAELLRKREALKVQKLKQFQPEDGYVKQKLILGSDSGAATKKEPPKKTPEAQDIPDEDADLKRSRAALQRKAKLYEKLSSGKVIPGDEEASLYVVNFQRKAMDAAVEERERRETPTVPTKEEAGVYSKDDSDADDNVPSADHEALDKSLAGTEEEWVDYTDALGRSRRCMRKDLPALIDNDKELTGKSGVVEADIPERTAQFLAYERTREQLRQQWQDQEAENAYKESLHYGDVRFQEAREHGVGFYDLSGDSAERQKQLDMLNKLRDQVSLFCNTFFLLPYKGYSLIFQPCLFFTRLARIRQKKNIPDDKPEEQDKDSSEDETEQVDTNSNVPDRPKIIGDSDTLEVPEMRPWDEGKNLAEMVNDPHFRKKKLSQEDWVDLQRQERPTEFAPPSAYRSTPGPKKAKYSNFTRGQTQFGANVDTSGFQETDQAPQQRHLQSSAFEDMIAQRLAEARRASEQQSPWGGPF</sequence>
<evidence type="ECO:0000313" key="4">
    <source>
        <dbReference type="EMBL" id="KAH7947056.1"/>
    </source>
</evidence>
<feature type="region of interest" description="Disordered" evidence="2">
    <location>
        <begin position="475"/>
        <end position="494"/>
    </location>
</feature>
<dbReference type="GO" id="GO:0005634">
    <property type="term" value="C:nucleus"/>
    <property type="evidence" value="ECO:0007669"/>
    <property type="project" value="TreeGrafter"/>
</dbReference>
<evidence type="ECO:0000313" key="5">
    <source>
        <dbReference type="Proteomes" id="UP000821837"/>
    </source>
</evidence>